<evidence type="ECO:0000256" key="1">
    <source>
        <dbReference type="ARBA" id="ARBA00009986"/>
    </source>
</evidence>
<dbReference type="SUPFAM" id="SSF53720">
    <property type="entry name" value="ALDH-like"/>
    <property type="match status" value="1"/>
</dbReference>
<keyword evidence="7" id="KW-1185">Reference proteome</keyword>
<dbReference type="CDD" id="cd07103">
    <property type="entry name" value="ALDH_F5_SSADH_GabD"/>
    <property type="match status" value="1"/>
</dbReference>
<evidence type="ECO:0000313" key="7">
    <source>
        <dbReference type="Proteomes" id="UP001252186"/>
    </source>
</evidence>
<evidence type="ECO:0000256" key="4">
    <source>
        <dbReference type="RuleBase" id="RU003345"/>
    </source>
</evidence>
<feature type="domain" description="Aldehyde dehydrogenase" evidence="5">
    <location>
        <begin position="19"/>
        <end position="478"/>
    </location>
</feature>
<dbReference type="GO" id="GO:0016491">
    <property type="term" value="F:oxidoreductase activity"/>
    <property type="evidence" value="ECO:0007669"/>
    <property type="project" value="UniProtKB-KW"/>
</dbReference>
<sequence>MNTEKFGYKKLYINGALVDAKSGKRTVVECPATGEIIAEVAQAGKEDADYALKAAQKGFKYWSKLSLTERTEWMSKLRLAVLEKEHELRTAMVHEMGKNYEGAYEDIEAVVNALEWYPNAMKNLKEEQLPDYENTHTHKMISRPAGVAVAYLAWNFPLLNVGFKLGPALAAGCSIIIKPSTLSPLSTYMLGEILHEIDFPAGVVNIISGPSSEVATTLTTSKIPAVLTMIGSTETGKKVISDSTTSIKKLGMELGGNAPFIVFDDADIDKALDLAVVLSFWNSGQICVAANRIFVHKNIYDKFLKAFVKRTSELKLGFGIKETPDVFMGPVVNRSDRDRMFDLINDAVSKGAKLEYGGRIPSNLPEAGNWIEPTVLSGVTSEMRVFNEEIFGPVAPILSFDLDDEVLELANQTEYGLASYIFTNDHNRIHRFSEELEFGEIQVNGVKYAIYLPHGGIKNSGIGHDCSHLALDDYLVKKRISIAIKL</sequence>
<comment type="caution">
    <text evidence="6">The sequence shown here is derived from an EMBL/GenBank/DDBJ whole genome shotgun (WGS) entry which is preliminary data.</text>
</comment>
<dbReference type="Proteomes" id="UP001252186">
    <property type="component" value="Unassembled WGS sequence"/>
</dbReference>
<dbReference type="PANTHER" id="PTHR43353">
    <property type="entry name" value="SUCCINATE-SEMIALDEHYDE DEHYDROGENASE, MITOCHONDRIAL"/>
    <property type="match status" value="1"/>
</dbReference>
<dbReference type="InterPro" id="IPR029510">
    <property type="entry name" value="Ald_DH_CS_GLU"/>
</dbReference>
<gene>
    <name evidence="6" type="ORF">RM519_01255</name>
</gene>
<dbReference type="InterPro" id="IPR015590">
    <property type="entry name" value="Aldehyde_DH_dom"/>
</dbReference>
<dbReference type="InterPro" id="IPR050740">
    <property type="entry name" value="Aldehyde_DH_Superfamily"/>
</dbReference>
<evidence type="ECO:0000256" key="2">
    <source>
        <dbReference type="ARBA" id="ARBA00023002"/>
    </source>
</evidence>
<dbReference type="RefSeq" id="WP_311591669.1">
    <property type="nucleotide sequence ID" value="NZ_JAVRHV010000001.1"/>
</dbReference>
<dbReference type="Gene3D" id="3.40.309.10">
    <property type="entry name" value="Aldehyde Dehydrogenase, Chain A, domain 2"/>
    <property type="match status" value="1"/>
</dbReference>
<evidence type="ECO:0000256" key="3">
    <source>
        <dbReference type="PROSITE-ProRule" id="PRU10007"/>
    </source>
</evidence>
<dbReference type="EMBL" id="JAVRHV010000001">
    <property type="protein sequence ID" value="MDT0551859.1"/>
    <property type="molecule type" value="Genomic_DNA"/>
</dbReference>
<name>A0ABU2Y0Z4_9FLAO</name>
<dbReference type="EC" id="1.2.1.-" evidence="6"/>
<reference evidence="6 7" key="1">
    <citation type="submission" date="2023-09" db="EMBL/GenBank/DDBJ databases">
        <authorList>
            <person name="Rey-Velasco X."/>
        </authorList>
    </citation>
    <scope>NUCLEOTIDE SEQUENCE [LARGE SCALE GENOMIC DNA]</scope>
    <source>
        <strain evidence="6 7">P050</strain>
    </source>
</reference>
<evidence type="ECO:0000313" key="6">
    <source>
        <dbReference type="EMBL" id="MDT0551859.1"/>
    </source>
</evidence>
<dbReference type="InterPro" id="IPR016160">
    <property type="entry name" value="Ald_DH_CS_CYS"/>
</dbReference>
<feature type="active site" evidence="3">
    <location>
        <position position="253"/>
    </location>
</feature>
<dbReference type="Pfam" id="PF00171">
    <property type="entry name" value="Aldedh"/>
    <property type="match status" value="1"/>
</dbReference>
<protein>
    <submittedName>
        <fullName evidence="6">NAD-dependent succinate-semialdehyde dehydrogenase</fullName>
        <ecNumber evidence="6">1.2.1.-</ecNumber>
    </submittedName>
</protein>
<dbReference type="InterPro" id="IPR016163">
    <property type="entry name" value="Ald_DH_C"/>
</dbReference>
<comment type="similarity">
    <text evidence="1 4">Belongs to the aldehyde dehydrogenase family.</text>
</comment>
<dbReference type="PANTHER" id="PTHR43353:SF5">
    <property type="entry name" value="SUCCINATE-SEMIALDEHYDE DEHYDROGENASE, MITOCHONDRIAL"/>
    <property type="match status" value="1"/>
</dbReference>
<evidence type="ECO:0000259" key="5">
    <source>
        <dbReference type="Pfam" id="PF00171"/>
    </source>
</evidence>
<dbReference type="PROSITE" id="PS00687">
    <property type="entry name" value="ALDEHYDE_DEHYDR_GLU"/>
    <property type="match status" value="1"/>
</dbReference>
<dbReference type="InterPro" id="IPR016161">
    <property type="entry name" value="Ald_DH/histidinol_DH"/>
</dbReference>
<dbReference type="InterPro" id="IPR016162">
    <property type="entry name" value="Ald_DH_N"/>
</dbReference>
<keyword evidence="2 4" id="KW-0560">Oxidoreductase</keyword>
<dbReference type="PROSITE" id="PS00070">
    <property type="entry name" value="ALDEHYDE_DEHYDR_CYS"/>
    <property type="match status" value="1"/>
</dbReference>
<organism evidence="6 7">
    <name type="scientific">Urechidicola vernalis</name>
    <dbReference type="NCBI Taxonomy" id="3075600"/>
    <lineage>
        <taxon>Bacteria</taxon>
        <taxon>Pseudomonadati</taxon>
        <taxon>Bacteroidota</taxon>
        <taxon>Flavobacteriia</taxon>
        <taxon>Flavobacteriales</taxon>
        <taxon>Flavobacteriaceae</taxon>
        <taxon>Urechidicola</taxon>
    </lineage>
</organism>
<proteinExistence type="inferred from homology"/>
<accession>A0ABU2Y0Z4</accession>
<dbReference type="Gene3D" id="3.40.605.10">
    <property type="entry name" value="Aldehyde Dehydrogenase, Chain A, domain 1"/>
    <property type="match status" value="1"/>
</dbReference>